<keyword evidence="3" id="KW-1185">Reference proteome</keyword>
<proteinExistence type="predicted"/>
<feature type="region of interest" description="Disordered" evidence="1">
    <location>
        <begin position="355"/>
        <end position="388"/>
    </location>
</feature>
<feature type="region of interest" description="Disordered" evidence="1">
    <location>
        <begin position="204"/>
        <end position="268"/>
    </location>
</feature>
<dbReference type="Proteomes" id="UP000693970">
    <property type="component" value="Unassembled WGS sequence"/>
</dbReference>
<comment type="caution">
    <text evidence="2">The sequence shown here is derived from an EMBL/GenBank/DDBJ whole genome shotgun (WGS) entry which is preliminary data.</text>
</comment>
<feature type="compositionally biased region" description="Polar residues" evidence="1">
    <location>
        <begin position="23"/>
        <end position="32"/>
    </location>
</feature>
<gene>
    <name evidence="2" type="ORF">IV203_003942</name>
</gene>
<evidence type="ECO:0000256" key="1">
    <source>
        <dbReference type="SAM" id="MobiDB-lite"/>
    </source>
</evidence>
<feature type="region of interest" description="Disordered" evidence="1">
    <location>
        <begin position="1"/>
        <end position="32"/>
    </location>
</feature>
<feature type="compositionally biased region" description="Basic and acidic residues" evidence="1">
    <location>
        <begin position="379"/>
        <end position="388"/>
    </location>
</feature>
<reference evidence="2" key="1">
    <citation type="journal article" date="2021" name="Sci. Rep.">
        <title>Diploid genomic architecture of Nitzschia inconspicua, an elite biomass production diatom.</title>
        <authorList>
            <person name="Oliver A."/>
            <person name="Podell S."/>
            <person name="Pinowska A."/>
            <person name="Traller J.C."/>
            <person name="Smith S.R."/>
            <person name="McClure R."/>
            <person name="Beliaev A."/>
            <person name="Bohutskyi P."/>
            <person name="Hill E.A."/>
            <person name="Rabines A."/>
            <person name="Zheng H."/>
            <person name="Allen L.Z."/>
            <person name="Kuo A."/>
            <person name="Grigoriev I.V."/>
            <person name="Allen A.E."/>
            <person name="Hazlebeck D."/>
            <person name="Allen E.E."/>
        </authorList>
    </citation>
    <scope>NUCLEOTIDE SEQUENCE</scope>
    <source>
        <strain evidence="2">Hildebrandi</strain>
    </source>
</reference>
<name>A0A9K3L4F2_9STRA</name>
<feature type="compositionally biased region" description="Basic and acidic residues" evidence="1">
    <location>
        <begin position="236"/>
        <end position="247"/>
    </location>
</feature>
<dbReference type="AlphaFoldDB" id="A0A9K3L4F2"/>
<evidence type="ECO:0000313" key="2">
    <source>
        <dbReference type="EMBL" id="KAG7354586.1"/>
    </source>
</evidence>
<feature type="region of interest" description="Disordered" evidence="1">
    <location>
        <begin position="120"/>
        <end position="152"/>
    </location>
</feature>
<reference evidence="2" key="2">
    <citation type="submission" date="2021-04" db="EMBL/GenBank/DDBJ databases">
        <authorList>
            <person name="Podell S."/>
        </authorList>
    </citation>
    <scope>NUCLEOTIDE SEQUENCE</scope>
    <source>
        <strain evidence="2">Hildebrandi</strain>
    </source>
</reference>
<feature type="compositionally biased region" description="Basic and acidic residues" evidence="1">
    <location>
        <begin position="138"/>
        <end position="152"/>
    </location>
</feature>
<feature type="compositionally biased region" description="Polar residues" evidence="1">
    <location>
        <begin position="355"/>
        <end position="378"/>
    </location>
</feature>
<accession>A0A9K3L4F2</accession>
<sequence>MNIPSPAITTESVTPQDPRKKTTTTVTLPDESSNFVAPLIEFRNANHLDDSEHPKNDGGPVGTCMALADLVSEVFELVNDTAFSGVIEGRPDKDGGSAAFLGFIGAGKNKTVRKAKCEVASSSRNRKTKRALSIVSQSREKRDTPPTADIESKVASDFSKKWVSSHSSVSNRVKKYFGESPLARRRREKNTILEAMRRTEKEGHEYLFDPSISSTDGEESGKSTGTSLHSSLGEETDGRTFDTRDTDTVDADDERTTETMANDDAPRDGIEEDIQHLKDAFPPVVQKFHSLNPMKPTMISKYNKQWPPLQFPSEARGFDAFNEEIKNHWSSHGHPRTEEETFTSYRDESPHNQFVEETSPTTDSIVHTLSSSPKSWTRQNDHAEDNEDHLISTKVVKKEDPISLSSSSKQRKLSLWRPTVLKPLSGSRGISIRNSPDTAPIPLTPERMVQVEENKRRVQRNFQFRVKHQQSMIVRERLSKRSGDGHGDVNLPIANM</sequence>
<organism evidence="2 3">
    <name type="scientific">Nitzschia inconspicua</name>
    <dbReference type="NCBI Taxonomy" id="303405"/>
    <lineage>
        <taxon>Eukaryota</taxon>
        <taxon>Sar</taxon>
        <taxon>Stramenopiles</taxon>
        <taxon>Ochrophyta</taxon>
        <taxon>Bacillariophyta</taxon>
        <taxon>Bacillariophyceae</taxon>
        <taxon>Bacillariophycidae</taxon>
        <taxon>Bacillariales</taxon>
        <taxon>Bacillariaceae</taxon>
        <taxon>Nitzschia</taxon>
    </lineage>
</organism>
<protein>
    <submittedName>
        <fullName evidence="2">Uncharacterized protein</fullName>
    </submittedName>
</protein>
<dbReference type="EMBL" id="JAGRRH010000016">
    <property type="protein sequence ID" value="KAG7354586.1"/>
    <property type="molecule type" value="Genomic_DNA"/>
</dbReference>
<evidence type="ECO:0000313" key="3">
    <source>
        <dbReference type="Proteomes" id="UP000693970"/>
    </source>
</evidence>